<evidence type="ECO:0000256" key="1">
    <source>
        <dbReference type="SAM" id="Phobius"/>
    </source>
</evidence>
<protein>
    <submittedName>
        <fullName evidence="2">Uncharacterized protein</fullName>
    </submittedName>
</protein>
<dbReference type="AlphaFoldDB" id="A0A9D7T4S6"/>
<comment type="caution">
    <text evidence="2">The sequence shown here is derived from an EMBL/GenBank/DDBJ whole genome shotgun (WGS) entry which is preliminary data.</text>
</comment>
<accession>A0A9D7T4S6</accession>
<feature type="transmembrane region" description="Helical" evidence="1">
    <location>
        <begin position="7"/>
        <end position="29"/>
    </location>
</feature>
<dbReference type="Proteomes" id="UP000886632">
    <property type="component" value="Unassembled WGS sequence"/>
</dbReference>
<keyword evidence="1" id="KW-0812">Transmembrane</keyword>
<feature type="transmembrane region" description="Helical" evidence="1">
    <location>
        <begin position="35"/>
        <end position="56"/>
    </location>
</feature>
<name>A0A9D7T4S6_9MICO</name>
<keyword evidence="1" id="KW-0472">Membrane</keyword>
<proteinExistence type="predicted"/>
<gene>
    <name evidence="2" type="ORF">IPP00_00300</name>
</gene>
<evidence type="ECO:0000313" key="2">
    <source>
        <dbReference type="EMBL" id="MBL0002496.1"/>
    </source>
</evidence>
<keyword evidence="1" id="KW-1133">Transmembrane helix</keyword>
<evidence type="ECO:0000313" key="3">
    <source>
        <dbReference type="Proteomes" id="UP000886632"/>
    </source>
</evidence>
<dbReference type="EMBL" id="JADKGK010000004">
    <property type="protein sequence ID" value="MBL0002496.1"/>
    <property type="molecule type" value="Genomic_DNA"/>
</dbReference>
<sequence>MTNPSSLLERFLGACVTLLVAALALNWAVNLLLEVWRPLAVMGAAVLAVTAGVMFWRSRRGGW</sequence>
<reference evidence="2" key="1">
    <citation type="submission" date="2020-10" db="EMBL/GenBank/DDBJ databases">
        <title>Connecting structure to function with the recovery of over 1000 high-quality activated sludge metagenome-assembled genomes encoding full-length rRNA genes using long-read sequencing.</title>
        <authorList>
            <person name="Singleton C.M."/>
            <person name="Petriglieri F."/>
            <person name="Kristensen J.M."/>
            <person name="Kirkegaard R.H."/>
            <person name="Michaelsen T.Y."/>
            <person name="Andersen M.H."/>
            <person name="Karst S.M."/>
            <person name="Dueholm M.S."/>
            <person name="Nielsen P.H."/>
            <person name="Albertsen M."/>
        </authorList>
    </citation>
    <scope>NUCLEOTIDE SEQUENCE</scope>
    <source>
        <strain evidence="2">Ribe_18-Q3-R11-54_MAXAC.001</strain>
    </source>
</reference>
<organism evidence="2 3">
    <name type="scientific">Candidatus Phosphoribacter hodrii</name>
    <dbReference type="NCBI Taxonomy" id="2953743"/>
    <lineage>
        <taxon>Bacteria</taxon>
        <taxon>Bacillati</taxon>
        <taxon>Actinomycetota</taxon>
        <taxon>Actinomycetes</taxon>
        <taxon>Micrococcales</taxon>
        <taxon>Dermatophilaceae</taxon>
        <taxon>Candidatus Phosphoribacter</taxon>
    </lineage>
</organism>